<name>A0A6A5KWD7_9PLEO</name>
<dbReference type="SUPFAM" id="SSF46785">
    <property type="entry name" value="Winged helix' DNA-binding domain"/>
    <property type="match status" value="1"/>
</dbReference>
<dbReference type="Pfam" id="PF00891">
    <property type="entry name" value="Methyltransf_2"/>
    <property type="match status" value="1"/>
</dbReference>
<dbReference type="Proteomes" id="UP000800040">
    <property type="component" value="Unassembled WGS sequence"/>
</dbReference>
<feature type="active site" description="Proton acceptor" evidence="4">
    <location>
        <position position="306"/>
    </location>
</feature>
<evidence type="ECO:0000256" key="1">
    <source>
        <dbReference type="ARBA" id="ARBA00022603"/>
    </source>
</evidence>
<dbReference type="PANTHER" id="PTHR43712:SF4">
    <property type="entry name" value="O-METHYLTRANSFERASE DOMAIN-CONTAINING PROTEIN"/>
    <property type="match status" value="1"/>
</dbReference>
<dbReference type="InterPro" id="IPR036390">
    <property type="entry name" value="WH_DNA-bd_sf"/>
</dbReference>
<organism evidence="6 7">
    <name type="scientific">Decorospora gaudefroyi</name>
    <dbReference type="NCBI Taxonomy" id="184978"/>
    <lineage>
        <taxon>Eukaryota</taxon>
        <taxon>Fungi</taxon>
        <taxon>Dikarya</taxon>
        <taxon>Ascomycota</taxon>
        <taxon>Pezizomycotina</taxon>
        <taxon>Dothideomycetes</taxon>
        <taxon>Pleosporomycetidae</taxon>
        <taxon>Pleosporales</taxon>
        <taxon>Pleosporineae</taxon>
        <taxon>Pleosporaceae</taxon>
        <taxon>Decorospora</taxon>
    </lineage>
</organism>
<evidence type="ECO:0000256" key="2">
    <source>
        <dbReference type="ARBA" id="ARBA00022679"/>
    </source>
</evidence>
<evidence type="ECO:0000259" key="5">
    <source>
        <dbReference type="Pfam" id="PF00891"/>
    </source>
</evidence>
<evidence type="ECO:0000256" key="3">
    <source>
        <dbReference type="ARBA" id="ARBA00022691"/>
    </source>
</evidence>
<dbReference type="GO" id="GO:0008171">
    <property type="term" value="F:O-methyltransferase activity"/>
    <property type="evidence" value="ECO:0007669"/>
    <property type="project" value="InterPro"/>
</dbReference>
<keyword evidence="3" id="KW-0949">S-adenosyl-L-methionine</keyword>
<evidence type="ECO:0000313" key="6">
    <source>
        <dbReference type="EMBL" id="KAF1838974.1"/>
    </source>
</evidence>
<proteinExistence type="predicted"/>
<dbReference type="Gene3D" id="3.40.50.150">
    <property type="entry name" value="Vaccinia Virus protein VP39"/>
    <property type="match status" value="1"/>
</dbReference>
<dbReference type="InterPro" id="IPR016461">
    <property type="entry name" value="COMT-like"/>
</dbReference>
<keyword evidence="7" id="KW-1185">Reference proteome</keyword>
<reference evidence="6" key="1">
    <citation type="submission" date="2020-01" db="EMBL/GenBank/DDBJ databases">
        <authorList>
            <consortium name="DOE Joint Genome Institute"/>
            <person name="Haridas S."/>
            <person name="Albert R."/>
            <person name="Binder M."/>
            <person name="Bloem J."/>
            <person name="Labutti K."/>
            <person name="Salamov A."/>
            <person name="Andreopoulos B."/>
            <person name="Baker S.E."/>
            <person name="Barry K."/>
            <person name="Bills G."/>
            <person name="Bluhm B.H."/>
            <person name="Cannon C."/>
            <person name="Castanera R."/>
            <person name="Culley D.E."/>
            <person name="Daum C."/>
            <person name="Ezra D."/>
            <person name="Gonzalez J.B."/>
            <person name="Henrissat B."/>
            <person name="Kuo A."/>
            <person name="Liang C."/>
            <person name="Lipzen A."/>
            <person name="Lutzoni F."/>
            <person name="Magnuson J."/>
            <person name="Mondo S."/>
            <person name="Nolan M."/>
            <person name="Ohm R."/>
            <person name="Pangilinan J."/>
            <person name="Park H.-J."/>
            <person name="Ramirez L."/>
            <person name="Alfaro M."/>
            <person name="Sun H."/>
            <person name="Tritt A."/>
            <person name="Yoshinaga Y."/>
            <person name="Zwiers L.-H."/>
            <person name="Turgeon B.G."/>
            <person name="Goodwin S.B."/>
            <person name="Spatafora J.W."/>
            <person name="Crous P.W."/>
            <person name="Grigoriev I.V."/>
        </authorList>
    </citation>
    <scope>NUCLEOTIDE SEQUENCE</scope>
    <source>
        <strain evidence="6">P77</strain>
    </source>
</reference>
<dbReference type="AlphaFoldDB" id="A0A6A5KWD7"/>
<gene>
    <name evidence="6" type="ORF">BDW02DRAFT_564574</name>
</gene>
<keyword evidence="1 6" id="KW-0489">Methyltransferase</keyword>
<keyword evidence="2 6" id="KW-0808">Transferase</keyword>
<dbReference type="OrthoDB" id="2410195at2759"/>
<dbReference type="InterPro" id="IPR029063">
    <property type="entry name" value="SAM-dependent_MTases_sf"/>
</dbReference>
<dbReference type="EMBL" id="ML975248">
    <property type="protein sequence ID" value="KAF1838974.1"/>
    <property type="molecule type" value="Genomic_DNA"/>
</dbReference>
<feature type="domain" description="O-methyltransferase C-terminal" evidence="5">
    <location>
        <begin position="229"/>
        <end position="379"/>
    </location>
</feature>
<dbReference type="PROSITE" id="PS51683">
    <property type="entry name" value="SAM_OMT_II"/>
    <property type="match status" value="1"/>
</dbReference>
<dbReference type="SUPFAM" id="SSF53335">
    <property type="entry name" value="S-adenosyl-L-methionine-dependent methyltransferases"/>
    <property type="match status" value="1"/>
</dbReference>
<dbReference type="PANTHER" id="PTHR43712">
    <property type="entry name" value="PUTATIVE (AFU_ORTHOLOGUE AFUA_4G14580)-RELATED"/>
    <property type="match status" value="1"/>
</dbReference>
<protein>
    <submittedName>
        <fullName evidence="6">S-adenosyl-L-methionine-dependent methyltransferase</fullName>
    </submittedName>
</protein>
<accession>A0A6A5KWD7</accession>
<sequence length="401" mass="44256">MAAFRPDLLLEQLGLLIEQPGSLSQDDPQRAELLRLTRLASTALETPLEVTQRIIFSPLPLLTTRLSQEFNIFSTLAQHSVTHPVGLSELAKASGLEPSILSAVMDYNCGQSAALEAKPGHYAPTKLTHMMLQPMFNDATIVFYDCVLPTFAALCRVLKDTGKDRLTAFQAGHNTSEEDIYSWLESHPVQQGAFYRFMKTVFAGLPTWLDVVRFDEEIGANSSSNEVLFVDVGGGFGWQCQALRKAYPHLPGKIILQDRADVIKKGQAAEEAAPNKQLGVEPVVYDFFTEQTVKGARAYFLRGILHNWDDEKCIQILKCQASAMATAGKSTMIIEDFVLGEREPGADYAAAFGIAMQAVHNARERSREDFERLLGLAGLELVEVRAFTKFGNSAILARKQG</sequence>
<dbReference type="InterPro" id="IPR001077">
    <property type="entry name" value="COMT_C"/>
</dbReference>
<evidence type="ECO:0000313" key="7">
    <source>
        <dbReference type="Proteomes" id="UP000800040"/>
    </source>
</evidence>
<dbReference type="GO" id="GO:0032259">
    <property type="term" value="P:methylation"/>
    <property type="evidence" value="ECO:0007669"/>
    <property type="project" value="UniProtKB-KW"/>
</dbReference>
<evidence type="ECO:0000256" key="4">
    <source>
        <dbReference type="PIRSR" id="PIRSR005739-1"/>
    </source>
</evidence>